<dbReference type="SUPFAM" id="SSF46955">
    <property type="entry name" value="Putative DNA-binding domain"/>
    <property type="match status" value="1"/>
</dbReference>
<name>A0A2A3X1V2_BREAU</name>
<dbReference type="SMART" id="SM00422">
    <property type="entry name" value="HTH_MERR"/>
    <property type="match status" value="1"/>
</dbReference>
<dbReference type="InterPro" id="IPR047057">
    <property type="entry name" value="MerR_fam"/>
</dbReference>
<proteinExistence type="predicted"/>
<evidence type="ECO:0000259" key="2">
    <source>
        <dbReference type="SMART" id="SM00422"/>
    </source>
</evidence>
<dbReference type="PANTHER" id="PTHR30204:SF98">
    <property type="entry name" value="HTH-TYPE TRANSCRIPTIONAL REGULATOR ADHR"/>
    <property type="match status" value="1"/>
</dbReference>
<protein>
    <recommendedName>
        <fullName evidence="2">HTH merR-type domain-containing protein</fullName>
    </recommendedName>
</protein>
<dbReference type="AlphaFoldDB" id="A0A2A3X1V2"/>
<dbReference type="GO" id="GO:0003677">
    <property type="term" value="F:DNA binding"/>
    <property type="evidence" value="ECO:0007669"/>
    <property type="project" value="UniProtKB-KW"/>
</dbReference>
<keyword evidence="1" id="KW-0238">DNA-binding</keyword>
<organism evidence="3 4">
    <name type="scientific">Brevibacterium aurantiacum</name>
    <dbReference type="NCBI Taxonomy" id="273384"/>
    <lineage>
        <taxon>Bacteria</taxon>
        <taxon>Bacillati</taxon>
        <taxon>Actinomycetota</taxon>
        <taxon>Actinomycetes</taxon>
        <taxon>Micrococcales</taxon>
        <taxon>Brevibacteriaceae</taxon>
        <taxon>Brevibacterium</taxon>
    </lineage>
</organism>
<dbReference type="InterPro" id="IPR000551">
    <property type="entry name" value="MerR-type_HTH_dom"/>
</dbReference>
<dbReference type="Gene3D" id="1.10.1660.10">
    <property type="match status" value="1"/>
</dbReference>
<evidence type="ECO:0000313" key="3">
    <source>
        <dbReference type="EMBL" id="PCC17629.1"/>
    </source>
</evidence>
<dbReference type="RefSeq" id="WP_096157529.1">
    <property type="nucleotide sequence ID" value="NZ_NRGX01000001.1"/>
</dbReference>
<evidence type="ECO:0000313" key="4">
    <source>
        <dbReference type="Proteomes" id="UP000218377"/>
    </source>
</evidence>
<dbReference type="GO" id="GO:0003700">
    <property type="term" value="F:DNA-binding transcription factor activity"/>
    <property type="evidence" value="ECO:0007669"/>
    <property type="project" value="InterPro"/>
</dbReference>
<gene>
    <name evidence="3" type="ORF">CIK79_04585</name>
</gene>
<reference evidence="3 4" key="1">
    <citation type="journal article" date="2017" name="Elife">
        <title>Extensive horizontal gene transfer in cheese-associated bacteria.</title>
        <authorList>
            <person name="Bonham K.S."/>
            <person name="Wolfe B.E."/>
            <person name="Dutton R.J."/>
        </authorList>
    </citation>
    <scope>NUCLEOTIDE SEQUENCE [LARGE SCALE GENOMIC DNA]</scope>
    <source>
        <strain evidence="3 4">JB5</strain>
    </source>
</reference>
<accession>A0A2A3X1V2</accession>
<comment type="caution">
    <text evidence="3">The sequence shown here is derived from an EMBL/GenBank/DDBJ whole genome shotgun (WGS) entry which is preliminary data.</text>
</comment>
<dbReference type="PANTHER" id="PTHR30204">
    <property type="entry name" value="REDOX-CYCLING DRUG-SENSING TRANSCRIPTIONAL ACTIVATOR SOXR"/>
    <property type="match status" value="1"/>
</dbReference>
<dbReference type="EMBL" id="NRGX01000001">
    <property type="protein sequence ID" value="PCC17629.1"/>
    <property type="molecule type" value="Genomic_DNA"/>
</dbReference>
<evidence type="ECO:0000256" key="1">
    <source>
        <dbReference type="ARBA" id="ARBA00023125"/>
    </source>
</evidence>
<sequence length="226" mass="24348">MKLSALAEESGVSTASIKYYIHVGILPPGRKRNATTAVYSQAHLDRLALITWLRRELGSPIESIAALTRSIDDESLENIELMGICQRLALEASNVLKSADPASPPAPESSSVENDIRGVLHELGWPDISPTAVASMAGVLDELSASGYQVGPDTIRRHIQSLAEVASKNTSPITDDLSRDRICIEVMRGITMHNRLLITTSALVHASLSAMPRSPPNSAPETTKFE</sequence>
<dbReference type="Proteomes" id="UP000218377">
    <property type="component" value="Unassembled WGS sequence"/>
</dbReference>
<feature type="domain" description="HTH merR-type" evidence="2">
    <location>
        <begin position="1"/>
        <end position="71"/>
    </location>
</feature>
<dbReference type="InterPro" id="IPR009061">
    <property type="entry name" value="DNA-bd_dom_put_sf"/>
</dbReference>
<dbReference type="CDD" id="cd04780">
    <property type="entry name" value="HTH_MerR-like_sg5"/>
    <property type="match status" value="1"/>
</dbReference>
<dbReference type="Pfam" id="PF13411">
    <property type="entry name" value="MerR_1"/>
    <property type="match status" value="1"/>
</dbReference>